<feature type="transmembrane region" description="Helical" evidence="6">
    <location>
        <begin position="330"/>
        <end position="351"/>
    </location>
</feature>
<evidence type="ECO:0000256" key="4">
    <source>
        <dbReference type="ARBA" id="ARBA00023136"/>
    </source>
</evidence>
<proteinExistence type="predicted"/>
<evidence type="ECO:0000256" key="5">
    <source>
        <dbReference type="SAM" id="MobiDB-lite"/>
    </source>
</evidence>
<keyword evidence="9" id="KW-1185">Reference proteome</keyword>
<dbReference type="PANTHER" id="PTHR42718">
    <property type="entry name" value="MAJOR FACILITATOR SUPERFAMILY MULTIDRUG TRANSPORTER MFSC"/>
    <property type="match status" value="1"/>
</dbReference>
<evidence type="ECO:0000256" key="1">
    <source>
        <dbReference type="ARBA" id="ARBA00004651"/>
    </source>
</evidence>
<dbReference type="Gene3D" id="1.20.1250.20">
    <property type="entry name" value="MFS general substrate transporter like domains"/>
    <property type="match status" value="1"/>
</dbReference>
<evidence type="ECO:0000313" key="8">
    <source>
        <dbReference type="EMBL" id="NYD21626.1"/>
    </source>
</evidence>
<feature type="domain" description="Major facilitator superfamily (MFS) profile" evidence="7">
    <location>
        <begin position="1"/>
        <end position="434"/>
    </location>
</feature>
<feature type="compositionally biased region" description="Low complexity" evidence="5">
    <location>
        <begin position="452"/>
        <end position="480"/>
    </location>
</feature>
<keyword evidence="4 6" id="KW-0472">Membrane</keyword>
<evidence type="ECO:0000313" key="9">
    <source>
        <dbReference type="Proteomes" id="UP000521922"/>
    </source>
</evidence>
<feature type="transmembrane region" description="Helical" evidence="6">
    <location>
        <begin position="201"/>
        <end position="221"/>
    </location>
</feature>
<evidence type="ECO:0000256" key="3">
    <source>
        <dbReference type="ARBA" id="ARBA00022989"/>
    </source>
</evidence>
<comment type="subcellular location">
    <subcellularLocation>
        <location evidence="1">Cell membrane</location>
        <topology evidence="1">Multi-pass membrane protein</topology>
    </subcellularLocation>
</comment>
<keyword evidence="3 6" id="KW-1133">Transmembrane helix</keyword>
<dbReference type="Pfam" id="PF07690">
    <property type="entry name" value="MFS_1"/>
    <property type="match status" value="1"/>
</dbReference>
<feature type="transmembrane region" description="Helical" evidence="6">
    <location>
        <begin position="177"/>
        <end position="195"/>
    </location>
</feature>
<evidence type="ECO:0000259" key="7">
    <source>
        <dbReference type="PROSITE" id="PS50850"/>
    </source>
</evidence>
<dbReference type="InterPro" id="IPR020846">
    <property type="entry name" value="MFS_dom"/>
</dbReference>
<name>A0A7Y9DHQ7_9ACTN</name>
<dbReference type="PANTHER" id="PTHR42718:SF39">
    <property type="entry name" value="ACTINORHODIN TRANSPORTER-RELATED"/>
    <property type="match status" value="1"/>
</dbReference>
<reference evidence="8 9" key="1">
    <citation type="submission" date="2020-07" db="EMBL/GenBank/DDBJ databases">
        <title>Sequencing the genomes of 1000 actinobacteria strains.</title>
        <authorList>
            <person name="Klenk H.-P."/>
        </authorList>
    </citation>
    <scope>NUCLEOTIDE SEQUENCE [LARGE SCALE GENOMIC DNA]</scope>
    <source>
        <strain evidence="8 9">DSM 7487</strain>
    </source>
</reference>
<organism evidence="8 9">
    <name type="scientific">Kineococcus aurantiacus</name>
    <dbReference type="NCBI Taxonomy" id="37633"/>
    <lineage>
        <taxon>Bacteria</taxon>
        <taxon>Bacillati</taxon>
        <taxon>Actinomycetota</taxon>
        <taxon>Actinomycetes</taxon>
        <taxon>Kineosporiales</taxon>
        <taxon>Kineosporiaceae</taxon>
        <taxon>Kineococcus</taxon>
    </lineage>
</organism>
<comment type="caution">
    <text evidence="8">The sequence shown here is derived from an EMBL/GenBank/DDBJ whole genome shotgun (WGS) entry which is preliminary data.</text>
</comment>
<gene>
    <name evidence="8" type="ORF">BJ968_001166</name>
</gene>
<dbReference type="Gene3D" id="1.20.1720.10">
    <property type="entry name" value="Multidrug resistance protein D"/>
    <property type="match status" value="1"/>
</dbReference>
<protein>
    <submittedName>
        <fullName evidence="8">MFS family permease</fullName>
    </submittedName>
</protein>
<feature type="transmembrane region" description="Helical" evidence="6">
    <location>
        <begin position="407"/>
        <end position="430"/>
    </location>
</feature>
<dbReference type="InterPro" id="IPR011701">
    <property type="entry name" value="MFS"/>
</dbReference>
<accession>A0A7Y9DHQ7</accession>
<sequence>MVGVVVPALRADLHASATQVQWILATYSLTFGLALVPAGRLGDVLGRRSLHLGGFAVFAAAAVLSATAQDAWTVVLARALQGLGAGVVNPQVHGTLQAVFRGPERARAFAGYSVATACSSACGPLLGGLLTGLGGPHLGWRLVLAANIPLAALLLPVAARHLPRTARRPLPRGGLDLPGSVVVAAVTVCLLLPFTTGRATVAVAVPCVLAAVVLTAVLRWWERRAASPLLVPDLFRRPDFALGTGVAMCVFGAVLALGMLQVLVLQSGLGLSAFDAGLVLLPAAVASGVCAALSARLVVRWGRRLVVVSTLVATASVTAEALLLPALPTHAVLVASLTAAVSSAAVGAVISPNQVLTLQHAPVAVAGVAAGLFQLSQRVAAAVAVPVATGAYLVGAPGAPGPAHLRVFSHLALGCAGLLLVSAGLAHAALRAERQGIGSLLGRGPSPAPRGSSDSSACSSASNSAQLSSPGPGSRSGSTGDHANPH</sequence>
<keyword evidence="2 6" id="KW-0812">Transmembrane</keyword>
<dbReference type="InterPro" id="IPR036259">
    <property type="entry name" value="MFS_trans_sf"/>
</dbReference>
<dbReference type="GO" id="GO:0005886">
    <property type="term" value="C:plasma membrane"/>
    <property type="evidence" value="ECO:0007669"/>
    <property type="project" value="UniProtKB-SubCell"/>
</dbReference>
<dbReference type="Proteomes" id="UP000521922">
    <property type="component" value="Unassembled WGS sequence"/>
</dbReference>
<feature type="transmembrane region" description="Helical" evidence="6">
    <location>
        <begin position="138"/>
        <end position="157"/>
    </location>
</feature>
<dbReference type="SUPFAM" id="SSF103473">
    <property type="entry name" value="MFS general substrate transporter"/>
    <property type="match status" value="1"/>
</dbReference>
<feature type="transmembrane region" description="Helical" evidence="6">
    <location>
        <begin position="20"/>
        <end position="38"/>
    </location>
</feature>
<feature type="transmembrane region" description="Helical" evidence="6">
    <location>
        <begin position="242"/>
        <end position="264"/>
    </location>
</feature>
<feature type="transmembrane region" description="Helical" evidence="6">
    <location>
        <begin position="50"/>
        <end position="68"/>
    </location>
</feature>
<dbReference type="EMBL" id="JACCBB010000001">
    <property type="protein sequence ID" value="NYD21626.1"/>
    <property type="molecule type" value="Genomic_DNA"/>
</dbReference>
<evidence type="ECO:0000256" key="2">
    <source>
        <dbReference type="ARBA" id="ARBA00022692"/>
    </source>
</evidence>
<evidence type="ECO:0000256" key="6">
    <source>
        <dbReference type="SAM" id="Phobius"/>
    </source>
</evidence>
<feature type="transmembrane region" description="Helical" evidence="6">
    <location>
        <begin position="276"/>
        <end position="298"/>
    </location>
</feature>
<feature type="transmembrane region" description="Helical" evidence="6">
    <location>
        <begin position="305"/>
        <end position="324"/>
    </location>
</feature>
<feature type="region of interest" description="Disordered" evidence="5">
    <location>
        <begin position="441"/>
        <end position="486"/>
    </location>
</feature>
<dbReference type="GO" id="GO:0022857">
    <property type="term" value="F:transmembrane transporter activity"/>
    <property type="evidence" value="ECO:0007669"/>
    <property type="project" value="InterPro"/>
</dbReference>
<dbReference type="PROSITE" id="PS50850">
    <property type="entry name" value="MFS"/>
    <property type="match status" value="1"/>
</dbReference>
<dbReference type="AlphaFoldDB" id="A0A7Y9DHQ7"/>